<dbReference type="Proteomes" id="UP000477722">
    <property type="component" value="Unassembled WGS sequence"/>
</dbReference>
<name>A0A6G4WQ70_9ACTN</name>
<proteinExistence type="predicted"/>
<reference evidence="2 3" key="1">
    <citation type="submission" date="2020-02" db="EMBL/GenBank/DDBJ databases">
        <title>Whole-genome analyses of novel actinobacteria.</title>
        <authorList>
            <person name="Sahin N."/>
            <person name="Tatar D."/>
        </authorList>
    </citation>
    <scope>NUCLEOTIDE SEQUENCE [LARGE SCALE GENOMIC DNA]</scope>
    <source>
        <strain evidence="2 3">SB3404</strain>
    </source>
</reference>
<protein>
    <submittedName>
        <fullName evidence="2">Uncharacterized protein</fullName>
    </submittedName>
</protein>
<keyword evidence="1" id="KW-1133">Transmembrane helix</keyword>
<dbReference type="EMBL" id="JAAKZZ010000018">
    <property type="protein sequence ID" value="NGO67406.1"/>
    <property type="molecule type" value="Genomic_DNA"/>
</dbReference>
<evidence type="ECO:0000256" key="1">
    <source>
        <dbReference type="SAM" id="Phobius"/>
    </source>
</evidence>
<evidence type="ECO:0000313" key="3">
    <source>
        <dbReference type="Proteomes" id="UP000477722"/>
    </source>
</evidence>
<keyword evidence="3" id="KW-1185">Reference proteome</keyword>
<organism evidence="2 3">
    <name type="scientific">Streptomyces boncukensis</name>
    <dbReference type="NCBI Taxonomy" id="2711219"/>
    <lineage>
        <taxon>Bacteria</taxon>
        <taxon>Bacillati</taxon>
        <taxon>Actinomycetota</taxon>
        <taxon>Actinomycetes</taxon>
        <taxon>Kitasatosporales</taxon>
        <taxon>Streptomycetaceae</taxon>
        <taxon>Streptomyces</taxon>
    </lineage>
</organism>
<dbReference type="RefSeq" id="WP_165297066.1">
    <property type="nucleotide sequence ID" value="NZ_JAAKZZ010000018.1"/>
</dbReference>
<dbReference type="Pfam" id="PF18969">
    <property type="entry name" value="DUF5708"/>
    <property type="match status" value="1"/>
</dbReference>
<keyword evidence="1" id="KW-0472">Membrane</keyword>
<gene>
    <name evidence="2" type="ORF">G5C65_03360</name>
</gene>
<dbReference type="AlphaFoldDB" id="A0A6G4WQ70"/>
<comment type="caution">
    <text evidence="2">The sequence shown here is derived from an EMBL/GenBank/DDBJ whole genome shotgun (WGS) entry which is preliminary data.</text>
</comment>
<accession>A0A6G4WQ70</accession>
<evidence type="ECO:0000313" key="2">
    <source>
        <dbReference type="EMBL" id="NGO67406.1"/>
    </source>
</evidence>
<dbReference type="InterPro" id="IPR043762">
    <property type="entry name" value="DUF5708"/>
</dbReference>
<keyword evidence="1" id="KW-0812">Transmembrane</keyword>
<feature type="transmembrane region" description="Helical" evidence="1">
    <location>
        <begin position="37"/>
        <end position="58"/>
    </location>
</feature>
<sequence length="67" mass="6892">MSDAGKRAVEGTVLVLAGLPLWRFADGVDTPVITLSRAGLVLAVIGGVTLLHSAWLAVRGSGAVRRP</sequence>